<reference evidence="11" key="1">
    <citation type="submission" date="2017-02" db="UniProtKB">
        <authorList>
            <consortium name="WormBaseParasite"/>
        </authorList>
    </citation>
    <scope>IDENTIFICATION</scope>
</reference>
<evidence type="ECO:0000313" key="10">
    <source>
        <dbReference type="Proteomes" id="UP000038045"/>
    </source>
</evidence>
<dbReference type="SUPFAM" id="SSF81321">
    <property type="entry name" value="Family A G protein-coupled receptor-like"/>
    <property type="match status" value="1"/>
</dbReference>
<keyword evidence="2 8" id="KW-0812">Transmembrane</keyword>
<dbReference type="PROSITE" id="PS50262">
    <property type="entry name" value="G_PROTEIN_RECEP_F1_2"/>
    <property type="match status" value="1"/>
</dbReference>
<evidence type="ECO:0000256" key="4">
    <source>
        <dbReference type="ARBA" id="ARBA00023040"/>
    </source>
</evidence>
<dbReference type="PANTHER" id="PTHR45695">
    <property type="entry name" value="LEUCOKININ RECEPTOR-RELATED"/>
    <property type="match status" value="1"/>
</dbReference>
<organism evidence="10 11">
    <name type="scientific">Parastrongyloides trichosuri</name>
    <name type="common">Possum-specific nematode worm</name>
    <dbReference type="NCBI Taxonomy" id="131310"/>
    <lineage>
        <taxon>Eukaryota</taxon>
        <taxon>Metazoa</taxon>
        <taxon>Ecdysozoa</taxon>
        <taxon>Nematoda</taxon>
        <taxon>Chromadorea</taxon>
        <taxon>Rhabditida</taxon>
        <taxon>Tylenchina</taxon>
        <taxon>Panagrolaimomorpha</taxon>
        <taxon>Strongyloidoidea</taxon>
        <taxon>Strongyloididae</taxon>
        <taxon>Parastrongyloides</taxon>
    </lineage>
</organism>
<keyword evidence="4" id="KW-0297">G-protein coupled receptor</keyword>
<accession>A0A0N4ZM37</accession>
<evidence type="ECO:0000256" key="8">
    <source>
        <dbReference type="SAM" id="Phobius"/>
    </source>
</evidence>
<dbReference type="PANTHER" id="PTHR45695:SF9">
    <property type="entry name" value="LEUCOKININ RECEPTOR"/>
    <property type="match status" value="1"/>
</dbReference>
<feature type="transmembrane region" description="Helical" evidence="8">
    <location>
        <begin position="6"/>
        <end position="30"/>
    </location>
</feature>
<feature type="transmembrane region" description="Helical" evidence="8">
    <location>
        <begin position="120"/>
        <end position="141"/>
    </location>
</feature>
<dbReference type="GO" id="GO:0004930">
    <property type="term" value="F:G protein-coupled receptor activity"/>
    <property type="evidence" value="ECO:0007669"/>
    <property type="project" value="UniProtKB-KW"/>
</dbReference>
<sequence>MILTIIVLIIYSIIFLIGAIGNCIVLLIIYYEKKPRKSTNIFIMNLAFADLIFIITCIPESGANLFDYTLIPLSLCKYQMFFTYISIFASAYTLVLLALDRLVAVVYPLRAVSIRTHKNSTFACIFIWIISFLMFTLTLVASRRYDNEVKENKGNKTIHCFDVNKIFLLTEAKLNIPQLYFSFNILSYIIPLLAIITMYTIILNFLRKINNKELKTAVNKQWRRKITKTIWLVIATFAICWFPQNIRLFYIGLTYPNNYVIKENLSRVHYIVLTVISQIMSYFNYCINPILYCLMLKKYRWYLNRSIICIRSYFSRQSPEVKGEKKLSIMKPYRSSLDISRKNSSKSLKSINPVNV</sequence>
<evidence type="ECO:0000256" key="6">
    <source>
        <dbReference type="ARBA" id="ARBA00023170"/>
    </source>
</evidence>
<dbReference type="InterPro" id="IPR000276">
    <property type="entry name" value="GPCR_Rhodpsn"/>
</dbReference>
<evidence type="ECO:0000259" key="9">
    <source>
        <dbReference type="PROSITE" id="PS50262"/>
    </source>
</evidence>
<keyword evidence="3 8" id="KW-1133">Transmembrane helix</keyword>
<evidence type="ECO:0000256" key="2">
    <source>
        <dbReference type="ARBA" id="ARBA00022692"/>
    </source>
</evidence>
<feature type="transmembrane region" description="Helical" evidence="8">
    <location>
        <begin position="270"/>
        <end position="295"/>
    </location>
</feature>
<feature type="transmembrane region" description="Helical" evidence="8">
    <location>
        <begin position="81"/>
        <end position="99"/>
    </location>
</feature>
<proteinExistence type="predicted"/>
<protein>
    <submittedName>
        <fullName evidence="11">G_PROTEIN_RECEP_F1_2 domain-containing protein</fullName>
    </submittedName>
</protein>
<feature type="transmembrane region" description="Helical" evidence="8">
    <location>
        <begin position="42"/>
        <end position="61"/>
    </location>
</feature>
<keyword evidence="6" id="KW-0675">Receptor</keyword>
<feature type="transmembrane region" description="Helical" evidence="8">
    <location>
        <begin position="185"/>
        <end position="206"/>
    </location>
</feature>
<dbReference type="STRING" id="131310.A0A0N4ZM37"/>
<name>A0A0N4ZM37_PARTI</name>
<dbReference type="Gene3D" id="1.20.1070.10">
    <property type="entry name" value="Rhodopsin 7-helix transmembrane proteins"/>
    <property type="match status" value="1"/>
</dbReference>
<dbReference type="InterPro" id="IPR017452">
    <property type="entry name" value="GPCR_Rhodpsn_7TM"/>
</dbReference>
<evidence type="ECO:0000256" key="7">
    <source>
        <dbReference type="ARBA" id="ARBA00023224"/>
    </source>
</evidence>
<evidence type="ECO:0000313" key="11">
    <source>
        <dbReference type="WBParaSite" id="PTRK_0000959800.1"/>
    </source>
</evidence>
<comment type="subcellular location">
    <subcellularLocation>
        <location evidence="1">Membrane</location>
        <topology evidence="1">Multi-pass membrane protein</topology>
    </subcellularLocation>
</comment>
<dbReference type="Pfam" id="PF00001">
    <property type="entry name" value="7tm_1"/>
    <property type="match status" value="1"/>
</dbReference>
<evidence type="ECO:0000256" key="3">
    <source>
        <dbReference type="ARBA" id="ARBA00022989"/>
    </source>
</evidence>
<keyword evidence="10" id="KW-1185">Reference proteome</keyword>
<dbReference type="Proteomes" id="UP000038045">
    <property type="component" value="Unplaced"/>
</dbReference>
<dbReference type="WBParaSite" id="PTRK_0000959800.1">
    <property type="protein sequence ID" value="PTRK_0000959800.1"/>
    <property type="gene ID" value="PTRK_0000959800"/>
</dbReference>
<feature type="transmembrane region" description="Helical" evidence="8">
    <location>
        <begin position="230"/>
        <end position="250"/>
    </location>
</feature>
<dbReference type="GO" id="GO:0005886">
    <property type="term" value="C:plasma membrane"/>
    <property type="evidence" value="ECO:0007669"/>
    <property type="project" value="TreeGrafter"/>
</dbReference>
<dbReference type="SMART" id="SM01381">
    <property type="entry name" value="7TM_GPCR_Srsx"/>
    <property type="match status" value="1"/>
</dbReference>
<keyword evidence="7" id="KW-0807">Transducer</keyword>
<evidence type="ECO:0000256" key="5">
    <source>
        <dbReference type="ARBA" id="ARBA00023136"/>
    </source>
</evidence>
<keyword evidence="5 8" id="KW-0472">Membrane</keyword>
<dbReference type="AlphaFoldDB" id="A0A0N4ZM37"/>
<dbReference type="PRINTS" id="PR00237">
    <property type="entry name" value="GPCRRHODOPSN"/>
</dbReference>
<feature type="domain" description="G-protein coupled receptors family 1 profile" evidence="9">
    <location>
        <begin position="21"/>
        <end position="292"/>
    </location>
</feature>
<evidence type="ECO:0000256" key="1">
    <source>
        <dbReference type="ARBA" id="ARBA00004141"/>
    </source>
</evidence>